<keyword evidence="3" id="KW-1185">Reference proteome</keyword>
<feature type="region of interest" description="Disordered" evidence="1">
    <location>
        <begin position="1"/>
        <end position="86"/>
    </location>
</feature>
<protein>
    <submittedName>
        <fullName evidence="2">Uncharacterized protein</fullName>
    </submittedName>
</protein>
<feature type="compositionally biased region" description="Polar residues" evidence="1">
    <location>
        <begin position="214"/>
        <end position="226"/>
    </location>
</feature>
<dbReference type="OrthoDB" id="3521097at2759"/>
<dbReference type="PANTHER" id="PTHR38166">
    <property type="entry name" value="C2H2-TYPE DOMAIN-CONTAINING PROTEIN-RELATED"/>
    <property type="match status" value="1"/>
</dbReference>
<organism evidence="2 3">
    <name type="scientific">Fusarium langsethiae</name>
    <dbReference type="NCBI Taxonomy" id="179993"/>
    <lineage>
        <taxon>Eukaryota</taxon>
        <taxon>Fungi</taxon>
        <taxon>Dikarya</taxon>
        <taxon>Ascomycota</taxon>
        <taxon>Pezizomycotina</taxon>
        <taxon>Sordariomycetes</taxon>
        <taxon>Hypocreomycetidae</taxon>
        <taxon>Hypocreales</taxon>
        <taxon>Nectriaceae</taxon>
        <taxon>Fusarium</taxon>
    </lineage>
</organism>
<dbReference type="Proteomes" id="UP000037904">
    <property type="component" value="Unassembled WGS sequence"/>
</dbReference>
<evidence type="ECO:0000313" key="3">
    <source>
        <dbReference type="Proteomes" id="UP000037904"/>
    </source>
</evidence>
<dbReference type="PANTHER" id="PTHR38166:SF1">
    <property type="entry name" value="C2H2-TYPE DOMAIN-CONTAINING PROTEIN"/>
    <property type="match status" value="1"/>
</dbReference>
<dbReference type="EMBL" id="JXCE01000514">
    <property type="protein sequence ID" value="KPA36927.1"/>
    <property type="molecule type" value="Genomic_DNA"/>
</dbReference>
<reference evidence="2 3" key="1">
    <citation type="submission" date="2015-04" db="EMBL/GenBank/DDBJ databases">
        <title>The draft genome sequence of Fusarium langsethiae, a T-2/HT-2 mycotoxin producer.</title>
        <authorList>
            <person name="Lysoe E."/>
            <person name="Divon H.H."/>
            <person name="Terzi V."/>
            <person name="Orru L."/>
            <person name="Lamontanara A."/>
            <person name="Kolseth A.-K."/>
            <person name="Frandsen R.J."/>
            <person name="Nielsen K."/>
            <person name="Thrane U."/>
        </authorList>
    </citation>
    <scope>NUCLEOTIDE SEQUENCE [LARGE SCALE GENOMIC DNA]</scope>
    <source>
        <strain evidence="2 3">Fl201059</strain>
    </source>
</reference>
<proteinExistence type="predicted"/>
<sequence>MSDHVDASAQHGVVDSPDAATPAKPSLRVLEPGSLSRATREEDLDNGPLLLGLGESHEDLVIPYPGPDPASQAPGHHRRDETESHYRSLMQPEALTLGSMTLSTISRSGASFSVPTEDVLDTVQSPSISLEDILAAVQSPSMSMEDVLATVPSVLAKLAEHTTARDRNNLLFSSLYEFSWQDSNLCFSREPFEVVKAPADQYFNVNPGSERASSRSNEPTIGSKNRGSPADESLFLDIAGIGGFVEHLSPKLPEDLQAMSGIDLSDPDTKTAITRFVDWMLELLVDDFFRCYAPNGSKKKGVREPQKSTKASGNQSSGNYALNEGPRPDKVSRKRKTLGGDGESEDDGSEGKKRMLSGDGEKKKPRRWACPFAQWNPMEYPECVVGVSSSIKKGPTTIRGLKEHIMKIHVLDYCHRCYVVFTTSDEKAKHQLYCQICPSSAAPLGLVTKEKQNEIFNKDNKGLSPEGEWRRIYKVLFPGEPKCASPYVNKEAYEDLWRAEVHFRYKAPKIMNEEMQKWGFDLTVRNSIMEMTLHGFLPRMFQEYSRRTDKGCFTPAQCESQEFGTIESSQIIVGGTDREITEFDPSHHSFTQYSNETFASQSLCGQYAEEAPVSVTEPPAVYLTREDPDPSAMLGLSKSQDLLSSVVPEDLGSNYEEISRMSTYGNEWDSPYWESRTNGNQLGIMPDTRGWSGNDFLCEQP</sequence>
<accession>A0A0N0V550</accession>
<feature type="region of interest" description="Disordered" evidence="1">
    <location>
        <begin position="296"/>
        <end position="364"/>
    </location>
</feature>
<evidence type="ECO:0000313" key="2">
    <source>
        <dbReference type="EMBL" id="KPA36927.1"/>
    </source>
</evidence>
<feature type="region of interest" description="Disordered" evidence="1">
    <location>
        <begin position="205"/>
        <end position="228"/>
    </location>
</feature>
<comment type="caution">
    <text evidence="2">The sequence shown here is derived from an EMBL/GenBank/DDBJ whole genome shotgun (WGS) entry which is preliminary data.</text>
</comment>
<dbReference type="AlphaFoldDB" id="A0A0N0V550"/>
<name>A0A0N0V550_FUSLA</name>
<feature type="compositionally biased region" description="Polar residues" evidence="1">
    <location>
        <begin position="308"/>
        <end position="320"/>
    </location>
</feature>
<evidence type="ECO:0000256" key="1">
    <source>
        <dbReference type="SAM" id="MobiDB-lite"/>
    </source>
</evidence>
<gene>
    <name evidence="2" type="ORF">FLAG1_10276</name>
</gene>